<feature type="transmembrane region" description="Helical" evidence="8">
    <location>
        <begin position="173"/>
        <end position="193"/>
    </location>
</feature>
<reference evidence="10 11" key="1">
    <citation type="submission" date="2016-11" db="EMBL/GenBank/DDBJ databases">
        <authorList>
            <person name="Jaros S."/>
            <person name="Januszkiewicz K."/>
            <person name="Wedrychowicz H."/>
        </authorList>
    </citation>
    <scope>NUCLEOTIDE SEQUENCE [LARGE SCALE GENOMIC DNA]</scope>
    <source>
        <strain evidence="10 11">DSM 4740</strain>
    </source>
</reference>
<dbReference type="STRING" id="44933.SAMN05660971_01708"/>
<feature type="transmembrane region" description="Helical" evidence="8">
    <location>
        <begin position="67"/>
        <end position="89"/>
    </location>
</feature>
<feature type="transmembrane region" description="Helical" evidence="8">
    <location>
        <begin position="205"/>
        <end position="227"/>
    </location>
</feature>
<protein>
    <submittedName>
        <fullName evidence="9">Membrane protein</fullName>
    </submittedName>
</protein>
<evidence type="ECO:0000256" key="4">
    <source>
        <dbReference type="ARBA" id="ARBA00022475"/>
    </source>
</evidence>
<dbReference type="InterPro" id="IPR038770">
    <property type="entry name" value="Na+/solute_symporter_sf"/>
</dbReference>
<feature type="transmembrane region" description="Helical" evidence="8">
    <location>
        <begin position="44"/>
        <end position="61"/>
    </location>
</feature>
<comment type="subcellular location">
    <subcellularLocation>
        <location evidence="1">Cell membrane</location>
        <topology evidence="1">Multi-pass membrane protein</topology>
    </subcellularLocation>
</comment>
<feature type="transmembrane region" description="Helical" evidence="8">
    <location>
        <begin position="263"/>
        <end position="282"/>
    </location>
</feature>
<evidence type="ECO:0000313" key="10">
    <source>
        <dbReference type="EMBL" id="SHL92906.1"/>
    </source>
</evidence>
<evidence type="ECO:0000256" key="1">
    <source>
        <dbReference type="ARBA" id="ARBA00004651"/>
    </source>
</evidence>
<reference evidence="9 12" key="2">
    <citation type="submission" date="2019-07" db="EMBL/GenBank/DDBJ databases">
        <title>Whole genome shotgun sequence of Halomonas cupida NBRC 102219.</title>
        <authorList>
            <person name="Hosoyama A."/>
            <person name="Uohara A."/>
            <person name="Ohji S."/>
            <person name="Ichikawa N."/>
        </authorList>
    </citation>
    <scope>NUCLEOTIDE SEQUENCE [LARGE SCALE GENOMIC DNA]</scope>
    <source>
        <strain evidence="9 12">NBRC 102219</strain>
    </source>
</reference>
<dbReference type="EMBL" id="FRCA01000004">
    <property type="protein sequence ID" value="SHL92906.1"/>
    <property type="molecule type" value="Genomic_DNA"/>
</dbReference>
<dbReference type="PANTHER" id="PTHR36838:SF4">
    <property type="entry name" value="AUXIN EFFLUX CARRIER FAMILY PROTEIN"/>
    <property type="match status" value="1"/>
</dbReference>
<feature type="transmembrane region" description="Helical" evidence="8">
    <location>
        <begin position="133"/>
        <end position="153"/>
    </location>
</feature>
<proteinExistence type="inferred from homology"/>
<dbReference type="PANTHER" id="PTHR36838">
    <property type="entry name" value="AUXIN EFFLUX CARRIER FAMILY PROTEIN"/>
    <property type="match status" value="1"/>
</dbReference>
<keyword evidence="4" id="KW-1003">Cell membrane</keyword>
<evidence type="ECO:0000313" key="11">
    <source>
        <dbReference type="Proteomes" id="UP000184123"/>
    </source>
</evidence>
<evidence type="ECO:0000256" key="7">
    <source>
        <dbReference type="ARBA" id="ARBA00023136"/>
    </source>
</evidence>
<feature type="transmembrane region" description="Helical" evidence="8">
    <location>
        <begin position="294"/>
        <end position="317"/>
    </location>
</feature>
<evidence type="ECO:0000256" key="6">
    <source>
        <dbReference type="ARBA" id="ARBA00022989"/>
    </source>
</evidence>
<evidence type="ECO:0000256" key="3">
    <source>
        <dbReference type="ARBA" id="ARBA00022448"/>
    </source>
</evidence>
<dbReference type="GO" id="GO:0055085">
    <property type="term" value="P:transmembrane transport"/>
    <property type="evidence" value="ECO:0007669"/>
    <property type="project" value="InterPro"/>
</dbReference>
<dbReference type="Pfam" id="PF03547">
    <property type="entry name" value="Mem_trans"/>
    <property type="match status" value="2"/>
</dbReference>
<comment type="similarity">
    <text evidence="2">Belongs to the auxin efflux carrier (TC 2.A.69) family.</text>
</comment>
<organism evidence="10 11">
    <name type="scientific">Halomonas cupida</name>
    <dbReference type="NCBI Taxonomy" id="44933"/>
    <lineage>
        <taxon>Bacteria</taxon>
        <taxon>Pseudomonadati</taxon>
        <taxon>Pseudomonadota</taxon>
        <taxon>Gammaproteobacteria</taxon>
        <taxon>Oceanospirillales</taxon>
        <taxon>Halomonadaceae</taxon>
        <taxon>Halomonas</taxon>
    </lineage>
</organism>
<feature type="transmembrane region" description="Helical" evidence="8">
    <location>
        <begin position="6"/>
        <end position="23"/>
    </location>
</feature>
<evidence type="ECO:0000256" key="8">
    <source>
        <dbReference type="SAM" id="Phobius"/>
    </source>
</evidence>
<keyword evidence="7 8" id="KW-0472">Membrane</keyword>
<keyword evidence="12" id="KW-1185">Reference proteome</keyword>
<keyword evidence="5 8" id="KW-0812">Transmembrane</keyword>
<dbReference type="Proteomes" id="UP000321726">
    <property type="component" value="Unassembled WGS sequence"/>
</dbReference>
<feature type="transmembrane region" description="Helical" evidence="8">
    <location>
        <begin position="239"/>
        <end position="257"/>
    </location>
</feature>
<dbReference type="GO" id="GO:0005886">
    <property type="term" value="C:plasma membrane"/>
    <property type="evidence" value="ECO:0007669"/>
    <property type="project" value="UniProtKB-SubCell"/>
</dbReference>
<name>A0A1M7EMN5_9GAMM</name>
<keyword evidence="6 8" id="KW-1133">Transmembrane helix</keyword>
<keyword evidence="3" id="KW-0813">Transport</keyword>
<accession>A0A1M7EMN5</accession>
<dbReference type="OrthoDB" id="9786439at2"/>
<dbReference type="Gene3D" id="1.20.1530.20">
    <property type="match status" value="1"/>
</dbReference>
<evidence type="ECO:0000313" key="9">
    <source>
        <dbReference type="EMBL" id="GEN23181.1"/>
    </source>
</evidence>
<dbReference type="EMBL" id="BJXU01000035">
    <property type="protein sequence ID" value="GEN23181.1"/>
    <property type="molecule type" value="Genomic_DNA"/>
</dbReference>
<evidence type="ECO:0000313" key="12">
    <source>
        <dbReference type="Proteomes" id="UP000321726"/>
    </source>
</evidence>
<dbReference type="InterPro" id="IPR004776">
    <property type="entry name" value="Mem_transp_PIN-like"/>
</dbReference>
<evidence type="ECO:0000256" key="2">
    <source>
        <dbReference type="ARBA" id="ARBA00010145"/>
    </source>
</evidence>
<dbReference type="RefSeq" id="WP_073434693.1">
    <property type="nucleotide sequence ID" value="NZ_BJXU01000035.1"/>
</dbReference>
<dbReference type="AlphaFoldDB" id="A0A1M7EMN5"/>
<sequence length="320" mass="33716">MSLLDIFVSTLDVSLPVFAMVFIGIGLKRLGWIDQTFVNTASKLVFRGTLPTLIFLSLLSADLDNTFNPLLLGFFALATLLSFAASWGWAMLRVKRPLRGVYIQGAFRGNCGIVGLALAAGMYGDAGISTGSLLLGVVILSYNVLSVIALATWQPRAEGSGSGVDWHSIIRHILRNPLIISVVAATPLAMLGVELPDWAMTTGNYFASLTLPLALICIGATLSTRALRKGYRTAVSASLAKMVVIPLGATSLAWAVGFEGRELGVLFLFFASPTAAAAFVMAKAMGGDETLTANIIALTTLMASITVTAGVFILRVAGLI</sequence>
<evidence type="ECO:0000256" key="5">
    <source>
        <dbReference type="ARBA" id="ARBA00022692"/>
    </source>
</evidence>
<dbReference type="Proteomes" id="UP000184123">
    <property type="component" value="Unassembled WGS sequence"/>
</dbReference>
<gene>
    <name evidence="9" type="ORF">HCU01_11300</name>
    <name evidence="10" type="ORF">SAMN05660971_01708</name>
</gene>